<sequence>MTVMSDPCPCGYDSRTQPITWEDGYALSLHYDKIRKFLDIVVRDNSRWLGVLRCTNCGRLWGEDAISSGQADFHYVYPIAATNPEAWLASAEPLVLPHRRDKSS</sequence>
<gene>
    <name evidence="1" type="ORF">Amac_002850</name>
</gene>
<name>A0A5M3WEL4_9ACTN</name>
<proteinExistence type="predicted"/>
<reference evidence="1 2" key="1">
    <citation type="submission" date="2019-10" db="EMBL/GenBank/DDBJ databases">
        <title>Whole genome shotgun sequence of Acrocarpospora macrocephala NBRC 16266.</title>
        <authorList>
            <person name="Ichikawa N."/>
            <person name="Kimura A."/>
            <person name="Kitahashi Y."/>
            <person name="Komaki H."/>
            <person name="Oguchi A."/>
        </authorList>
    </citation>
    <scope>NUCLEOTIDE SEQUENCE [LARGE SCALE GENOMIC DNA]</scope>
    <source>
        <strain evidence="1 2">NBRC 16266</strain>
    </source>
</reference>
<accession>A0A5M3WEL4</accession>
<protein>
    <submittedName>
        <fullName evidence="1">Uncharacterized protein</fullName>
    </submittedName>
</protein>
<dbReference type="EMBL" id="BLAE01000003">
    <property type="protein sequence ID" value="GES06690.1"/>
    <property type="molecule type" value="Genomic_DNA"/>
</dbReference>
<dbReference type="AlphaFoldDB" id="A0A5M3WEL4"/>
<dbReference type="Proteomes" id="UP000331127">
    <property type="component" value="Unassembled WGS sequence"/>
</dbReference>
<keyword evidence="2" id="KW-1185">Reference proteome</keyword>
<evidence type="ECO:0000313" key="1">
    <source>
        <dbReference type="EMBL" id="GES06690.1"/>
    </source>
</evidence>
<comment type="caution">
    <text evidence="1">The sequence shown here is derived from an EMBL/GenBank/DDBJ whole genome shotgun (WGS) entry which is preliminary data.</text>
</comment>
<evidence type="ECO:0000313" key="2">
    <source>
        <dbReference type="Proteomes" id="UP000331127"/>
    </source>
</evidence>
<organism evidence="1 2">
    <name type="scientific">Acrocarpospora macrocephala</name>
    <dbReference type="NCBI Taxonomy" id="150177"/>
    <lineage>
        <taxon>Bacteria</taxon>
        <taxon>Bacillati</taxon>
        <taxon>Actinomycetota</taxon>
        <taxon>Actinomycetes</taxon>
        <taxon>Streptosporangiales</taxon>
        <taxon>Streptosporangiaceae</taxon>
        <taxon>Acrocarpospora</taxon>
    </lineage>
</organism>